<keyword evidence="3" id="KW-1185">Reference proteome</keyword>
<dbReference type="OrthoDB" id="9798855at2"/>
<gene>
    <name evidence="2" type="ORF">EG028_25340</name>
</gene>
<dbReference type="PANTHER" id="PTHR15241:SF304">
    <property type="entry name" value="RRM DOMAIN-CONTAINING PROTEIN"/>
    <property type="match status" value="1"/>
</dbReference>
<dbReference type="SMART" id="SM00360">
    <property type="entry name" value="RRM"/>
    <property type="match status" value="1"/>
</dbReference>
<organism evidence="2 3">
    <name type="scientific">Chitinophaga barathri</name>
    <dbReference type="NCBI Taxonomy" id="1647451"/>
    <lineage>
        <taxon>Bacteria</taxon>
        <taxon>Pseudomonadati</taxon>
        <taxon>Bacteroidota</taxon>
        <taxon>Chitinophagia</taxon>
        <taxon>Chitinophagales</taxon>
        <taxon>Chitinophagaceae</taxon>
        <taxon>Chitinophaga</taxon>
    </lineage>
</organism>
<feature type="domain" description="RRM" evidence="1">
    <location>
        <begin position="1"/>
        <end position="78"/>
    </location>
</feature>
<dbReference type="InterPro" id="IPR012677">
    <property type="entry name" value="Nucleotide-bd_a/b_plait_sf"/>
</dbReference>
<dbReference type="Proteomes" id="UP000279089">
    <property type="component" value="Unassembled WGS sequence"/>
</dbReference>
<name>A0A3N4M4Y3_9BACT</name>
<dbReference type="RefSeq" id="WP_120519099.1">
    <property type="nucleotide sequence ID" value="NZ_QXZY01000016.1"/>
</dbReference>
<protein>
    <submittedName>
        <fullName evidence="2">RNA-binding protein</fullName>
    </submittedName>
</protein>
<dbReference type="InterPro" id="IPR000504">
    <property type="entry name" value="RRM_dom"/>
</dbReference>
<dbReference type="Gene3D" id="3.30.70.330">
    <property type="match status" value="1"/>
</dbReference>
<dbReference type="GO" id="GO:0003723">
    <property type="term" value="F:RNA binding"/>
    <property type="evidence" value="ECO:0007669"/>
    <property type="project" value="InterPro"/>
</dbReference>
<dbReference type="Pfam" id="PF00076">
    <property type="entry name" value="RRM_1"/>
    <property type="match status" value="1"/>
</dbReference>
<comment type="caution">
    <text evidence="2">The sequence shown here is derived from an EMBL/GenBank/DDBJ whole genome shotgun (WGS) entry which is preliminary data.</text>
</comment>
<dbReference type="PROSITE" id="PS50102">
    <property type="entry name" value="RRM"/>
    <property type="match status" value="1"/>
</dbReference>
<evidence type="ECO:0000259" key="1">
    <source>
        <dbReference type="PROSITE" id="PS50102"/>
    </source>
</evidence>
<sequence>MNMYVSNLMSHVTDTDLKNLFSVYGRVTACKIISDSVTGVSRGFAFVEMKDDEAILAMKELEGVNLEGRKLSVAEAKGSRRAF</sequence>
<dbReference type="InterPro" id="IPR035979">
    <property type="entry name" value="RBD_domain_sf"/>
</dbReference>
<proteinExistence type="predicted"/>
<accession>A0A3N4M4Y3</accession>
<evidence type="ECO:0000313" key="3">
    <source>
        <dbReference type="Proteomes" id="UP000279089"/>
    </source>
</evidence>
<dbReference type="EMBL" id="RMBX01000016">
    <property type="protein sequence ID" value="RPD38224.1"/>
    <property type="molecule type" value="Genomic_DNA"/>
</dbReference>
<evidence type="ECO:0000313" key="2">
    <source>
        <dbReference type="EMBL" id="RPD38224.1"/>
    </source>
</evidence>
<dbReference type="AlphaFoldDB" id="A0A3N4M4Y3"/>
<reference evidence="3" key="1">
    <citation type="submission" date="2018-11" db="EMBL/GenBank/DDBJ databases">
        <title>Chitinophaga lutea sp.nov., isolate from arsenic contaminated soil.</title>
        <authorList>
            <person name="Zong Y."/>
        </authorList>
    </citation>
    <scope>NUCLEOTIDE SEQUENCE [LARGE SCALE GENOMIC DNA]</scope>
    <source>
        <strain evidence="3">YLT18</strain>
    </source>
</reference>
<dbReference type="SUPFAM" id="SSF54928">
    <property type="entry name" value="RNA-binding domain, RBD"/>
    <property type="match status" value="1"/>
</dbReference>
<dbReference type="PANTHER" id="PTHR15241">
    <property type="entry name" value="TRANSFORMER-2-RELATED"/>
    <property type="match status" value="1"/>
</dbReference>